<reference evidence="2 3" key="1">
    <citation type="submission" date="2011-02" db="EMBL/GenBank/DDBJ databases">
        <title>The Genome Sequence of Sphaeroforma arctica JP610.</title>
        <authorList>
            <consortium name="The Broad Institute Genome Sequencing Platform"/>
            <person name="Russ C."/>
            <person name="Cuomo C."/>
            <person name="Young S.K."/>
            <person name="Zeng Q."/>
            <person name="Gargeya S."/>
            <person name="Alvarado L."/>
            <person name="Berlin A."/>
            <person name="Chapman S.B."/>
            <person name="Chen Z."/>
            <person name="Freedman E."/>
            <person name="Gellesch M."/>
            <person name="Goldberg J."/>
            <person name="Griggs A."/>
            <person name="Gujja S."/>
            <person name="Heilman E."/>
            <person name="Heiman D."/>
            <person name="Howarth C."/>
            <person name="Mehta T."/>
            <person name="Neiman D."/>
            <person name="Pearson M."/>
            <person name="Roberts A."/>
            <person name="Saif S."/>
            <person name="Shea T."/>
            <person name="Shenoy N."/>
            <person name="Sisk P."/>
            <person name="Stolte C."/>
            <person name="Sykes S."/>
            <person name="White J."/>
            <person name="Yandava C."/>
            <person name="Burger G."/>
            <person name="Gray M.W."/>
            <person name="Holland P.W.H."/>
            <person name="King N."/>
            <person name="Lang F.B.F."/>
            <person name="Roger A.J."/>
            <person name="Ruiz-Trillo I."/>
            <person name="Haas B."/>
            <person name="Nusbaum C."/>
            <person name="Birren B."/>
        </authorList>
    </citation>
    <scope>NUCLEOTIDE SEQUENCE [LARGE SCALE GENOMIC DNA]</scope>
    <source>
        <strain evidence="2 3">JP610</strain>
    </source>
</reference>
<accession>A0A0L0EZL7</accession>
<dbReference type="Gene3D" id="1.10.167.10">
    <property type="entry name" value="Regulator of G-protein Signalling 4, domain 2"/>
    <property type="match status" value="1"/>
</dbReference>
<protein>
    <recommendedName>
        <fullName evidence="1">RGS domain-containing protein</fullName>
    </recommendedName>
</protein>
<dbReference type="Pfam" id="PF00615">
    <property type="entry name" value="RGS"/>
    <property type="match status" value="1"/>
</dbReference>
<dbReference type="InterPro" id="IPR036305">
    <property type="entry name" value="RGS_sf"/>
</dbReference>
<dbReference type="EMBL" id="KQ252956">
    <property type="protein sequence ID" value="KNC69882.1"/>
    <property type="molecule type" value="Genomic_DNA"/>
</dbReference>
<dbReference type="PROSITE" id="PS50132">
    <property type="entry name" value="RGS"/>
    <property type="match status" value="1"/>
</dbReference>
<gene>
    <name evidence="2" type="ORF">SARC_17599</name>
</gene>
<dbReference type="SUPFAM" id="SSF48097">
    <property type="entry name" value="Regulator of G-protein signaling, RGS"/>
    <property type="match status" value="1"/>
</dbReference>
<dbReference type="Proteomes" id="UP000054560">
    <property type="component" value="Unassembled WGS sequence"/>
</dbReference>
<sequence>YDLLLTFARGHACEENITFIHDVLECRRVEGLGDRDQARQIWFEVVEAYIRPGSARELNLRETTRQEILLNVDNYRQWEQNLLDGNTTPNESSLKRFFRSDRLSRTLSYSTTETSKTRYGKA</sequence>
<dbReference type="GeneID" id="25918103"/>
<dbReference type="RefSeq" id="XP_014143784.1">
    <property type="nucleotide sequence ID" value="XM_014288309.1"/>
</dbReference>
<feature type="non-terminal residue" evidence="2">
    <location>
        <position position="1"/>
    </location>
</feature>
<evidence type="ECO:0000259" key="1">
    <source>
        <dbReference type="PROSITE" id="PS50132"/>
    </source>
</evidence>
<evidence type="ECO:0000313" key="3">
    <source>
        <dbReference type="Proteomes" id="UP000054560"/>
    </source>
</evidence>
<name>A0A0L0EZL7_9EUKA</name>
<dbReference type="InterPro" id="IPR044926">
    <property type="entry name" value="RGS_subdomain_2"/>
</dbReference>
<dbReference type="InterPro" id="IPR016137">
    <property type="entry name" value="RGS"/>
</dbReference>
<dbReference type="AlphaFoldDB" id="A0A0L0EZL7"/>
<evidence type="ECO:0000313" key="2">
    <source>
        <dbReference type="EMBL" id="KNC69882.1"/>
    </source>
</evidence>
<keyword evidence="3" id="KW-1185">Reference proteome</keyword>
<proteinExistence type="predicted"/>
<organism evidence="2 3">
    <name type="scientific">Sphaeroforma arctica JP610</name>
    <dbReference type="NCBI Taxonomy" id="667725"/>
    <lineage>
        <taxon>Eukaryota</taxon>
        <taxon>Ichthyosporea</taxon>
        <taxon>Ichthyophonida</taxon>
        <taxon>Sphaeroforma</taxon>
    </lineage>
</organism>
<feature type="domain" description="RGS" evidence="1">
    <location>
        <begin position="1"/>
        <end position="107"/>
    </location>
</feature>